<accession>A0A0C2HGP6</accession>
<proteinExistence type="predicted"/>
<keyword evidence="2" id="KW-1185">Reference proteome</keyword>
<dbReference type="EMBL" id="KN726288">
    <property type="protein sequence ID" value="KIH68801.1"/>
    <property type="molecule type" value="Genomic_DNA"/>
</dbReference>
<organism evidence="1 2">
    <name type="scientific">Ancylostoma duodenale</name>
    <dbReference type="NCBI Taxonomy" id="51022"/>
    <lineage>
        <taxon>Eukaryota</taxon>
        <taxon>Metazoa</taxon>
        <taxon>Ecdysozoa</taxon>
        <taxon>Nematoda</taxon>
        <taxon>Chromadorea</taxon>
        <taxon>Rhabditida</taxon>
        <taxon>Rhabditina</taxon>
        <taxon>Rhabditomorpha</taxon>
        <taxon>Strongyloidea</taxon>
        <taxon>Ancylostomatidae</taxon>
        <taxon>Ancylostomatinae</taxon>
        <taxon>Ancylostoma</taxon>
    </lineage>
</organism>
<gene>
    <name evidence="1" type="ORF">ANCDUO_00860</name>
</gene>
<dbReference type="AlphaFoldDB" id="A0A0C2HGP6"/>
<reference evidence="1 2" key="1">
    <citation type="submission" date="2013-12" db="EMBL/GenBank/DDBJ databases">
        <title>Draft genome of the parsitic nematode Ancylostoma duodenale.</title>
        <authorList>
            <person name="Mitreva M."/>
        </authorList>
    </citation>
    <scope>NUCLEOTIDE SEQUENCE [LARGE SCALE GENOMIC DNA]</scope>
    <source>
        <strain evidence="1 2">Zhejiang</strain>
    </source>
</reference>
<evidence type="ECO:0000313" key="2">
    <source>
        <dbReference type="Proteomes" id="UP000054047"/>
    </source>
</evidence>
<name>A0A0C2HGP6_9BILA</name>
<protein>
    <submittedName>
        <fullName evidence="1">Uncharacterized protein</fullName>
    </submittedName>
</protein>
<sequence>MWEVFSYGEVPFAELNNFEMVSYAMAAAQLLSSPQNWSGHVHMYLVHDRICVSADCCGKR</sequence>
<dbReference type="Proteomes" id="UP000054047">
    <property type="component" value="Unassembled WGS sequence"/>
</dbReference>
<evidence type="ECO:0000313" key="1">
    <source>
        <dbReference type="EMBL" id="KIH68801.1"/>
    </source>
</evidence>